<comment type="caution">
    <text evidence="4">The sequence shown here is derived from an EMBL/GenBank/DDBJ whole genome shotgun (WGS) entry which is preliminary data.</text>
</comment>
<evidence type="ECO:0000313" key="5">
    <source>
        <dbReference type="Proteomes" id="UP001198242"/>
    </source>
</evidence>
<evidence type="ECO:0000256" key="1">
    <source>
        <dbReference type="ARBA" id="ARBA00022737"/>
    </source>
</evidence>
<proteinExistence type="predicted"/>
<keyword evidence="2" id="KW-0732">Signal</keyword>
<keyword evidence="1" id="KW-0677">Repeat</keyword>
<feature type="non-terminal residue" evidence="4">
    <location>
        <position position="132"/>
    </location>
</feature>
<protein>
    <submittedName>
        <fullName evidence="4">S-layer homology domain-containing protein</fullName>
    </submittedName>
</protein>
<accession>A0AAE3JBK2</accession>
<dbReference type="Proteomes" id="UP001198242">
    <property type="component" value="Unassembled WGS sequence"/>
</dbReference>
<evidence type="ECO:0000313" key="4">
    <source>
        <dbReference type="EMBL" id="MCC2211825.1"/>
    </source>
</evidence>
<dbReference type="AlphaFoldDB" id="A0AAE3JBK2"/>
<reference evidence="4 5" key="1">
    <citation type="submission" date="2021-10" db="EMBL/GenBank/DDBJ databases">
        <title>Anaerobic single-cell dispensing facilitates the cultivation of human gut bacteria.</title>
        <authorList>
            <person name="Afrizal A."/>
        </authorList>
    </citation>
    <scope>NUCLEOTIDE SEQUENCE [LARGE SCALE GENOMIC DNA]</scope>
    <source>
        <strain evidence="4 5">CLA-AA-H232</strain>
    </source>
</reference>
<sequence length="132" mass="14208">MKKKLVLGALCVSIILATGIGASAEVSENHSQWAEESLVSADEAGLLPNFFADRDLTANISRIDFCHLAYKMLEQKSLISENNVKSSFADTDDAEVAFLANSGIINGRSETEFAPNDDITREEAAVILTNTA</sequence>
<dbReference type="RefSeq" id="WP_308457202.1">
    <property type="nucleotide sequence ID" value="NZ_JAJEQM010000029.1"/>
</dbReference>
<gene>
    <name evidence="4" type="ORF">LKE05_13650</name>
</gene>
<keyword evidence="5" id="KW-1185">Reference proteome</keyword>
<organism evidence="4 5">
    <name type="scientific">Hominilimicola fabiformis</name>
    <dbReference type="NCBI Taxonomy" id="2885356"/>
    <lineage>
        <taxon>Bacteria</taxon>
        <taxon>Bacillati</taxon>
        <taxon>Bacillota</taxon>
        <taxon>Clostridia</taxon>
        <taxon>Eubacteriales</taxon>
        <taxon>Oscillospiraceae</taxon>
        <taxon>Hominilimicola</taxon>
    </lineage>
</organism>
<evidence type="ECO:0000256" key="2">
    <source>
        <dbReference type="SAM" id="SignalP"/>
    </source>
</evidence>
<dbReference type="EMBL" id="JAJEQM010000029">
    <property type="protein sequence ID" value="MCC2211825.1"/>
    <property type="molecule type" value="Genomic_DNA"/>
</dbReference>
<feature type="domain" description="SLH" evidence="3">
    <location>
        <begin position="79"/>
        <end position="132"/>
    </location>
</feature>
<evidence type="ECO:0000259" key="3">
    <source>
        <dbReference type="PROSITE" id="PS51272"/>
    </source>
</evidence>
<name>A0AAE3JBK2_9FIRM</name>
<dbReference type="Pfam" id="PF00395">
    <property type="entry name" value="SLH"/>
    <property type="match status" value="1"/>
</dbReference>
<feature type="signal peptide" evidence="2">
    <location>
        <begin position="1"/>
        <end position="24"/>
    </location>
</feature>
<dbReference type="InterPro" id="IPR001119">
    <property type="entry name" value="SLH_dom"/>
</dbReference>
<feature type="chain" id="PRO_5042070681" evidence="2">
    <location>
        <begin position="25"/>
        <end position="132"/>
    </location>
</feature>
<dbReference type="PROSITE" id="PS51272">
    <property type="entry name" value="SLH"/>
    <property type="match status" value="1"/>
</dbReference>